<evidence type="ECO:0000313" key="2">
    <source>
        <dbReference type="Proteomes" id="UP000675881"/>
    </source>
</evidence>
<dbReference type="SMART" id="SM00968">
    <property type="entry name" value="SMC_hinge"/>
    <property type="match status" value="1"/>
</dbReference>
<gene>
    <name evidence="1" type="ORF">LSAA_11832</name>
</gene>
<dbReference type="EMBL" id="HG994585">
    <property type="protein sequence ID" value="CAF2972914.1"/>
    <property type="molecule type" value="Genomic_DNA"/>
</dbReference>
<dbReference type="Pfam" id="PF06470">
    <property type="entry name" value="SMC_hinge"/>
    <property type="match status" value="1"/>
</dbReference>
<accession>A0A7R8CZ30</accession>
<reference evidence="1" key="1">
    <citation type="submission" date="2021-02" db="EMBL/GenBank/DDBJ databases">
        <authorList>
            <person name="Bekaert M."/>
        </authorList>
    </citation>
    <scope>NUCLEOTIDE SEQUENCE</scope>
    <source>
        <strain evidence="1">IoA-00</strain>
    </source>
</reference>
<dbReference type="GO" id="GO:0051276">
    <property type="term" value="P:chromosome organization"/>
    <property type="evidence" value="ECO:0007669"/>
    <property type="project" value="InterPro"/>
</dbReference>
<name>A0A7R8CZ30_LEPSM</name>
<dbReference type="AlphaFoldDB" id="A0A7R8CZ30"/>
<keyword evidence="2" id="KW-1185">Reference proteome</keyword>
<proteinExistence type="predicted"/>
<dbReference type="InterPro" id="IPR036277">
    <property type="entry name" value="SMC_hinge_sf"/>
</dbReference>
<dbReference type="Gene3D" id="3.30.70.1620">
    <property type="match status" value="1"/>
</dbReference>
<dbReference type="FunFam" id="3.30.70.1620:FF:000002">
    <property type="entry name" value="Structural maintenance of chromosomes 3"/>
    <property type="match status" value="1"/>
</dbReference>
<dbReference type="FunFam" id="1.20.1060.20:FF:000002">
    <property type="entry name" value="Structural maintenance of chromosomes 3"/>
    <property type="match status" value="1"/>
</dbReference>
<dbReference type="GO" id="GO:0005524">
    <property type="term" value="F:ATP binding"/>
    <property type="evidence" value="ECO:0007669"/>
    <property type="project" value="InterPro"/>
</dbReference>
<evidence type="ECO:0000313" key="1">
    <source>
        <dbReference type="EMBL" id="CAF2972914.1"/>
    </source>
</evidence>
<protein>
    <submittedName>
        <fullName evidence="1">Structural maintenance of chromosomes protein 3</fullName>
    </submittedName>
</protein>
<organism evidence="1 2">
    <name type="scientific">Lepeophtheirus salmonis</name>
    <name type="common">Salmon louse</name>
    <name type="synonym">Caligus salmonis</name>
    <dbReference type="NCBI Taxonomy" id="72036"/>
    <lineage>
        <taxon>Eukaryota</taxon>
        <taxon>Metazoa</taxon>
        <taxon>Ecdysozoa</taxon>
        <taxon>Arthropoda</taxon>
        <taxon>Crustacea</taxon>
        <taxon>Multicrustacea</taxon>
        <taxon>Hexanauplia</taxon>
        <taxon>Copepoda</taxon>
        <taxon>Siphonostomatoida</taxon>
        <taxon>Caligidae</taxon>
        <taxon>Lepeophtheirus</taxon>
    </lineage>
</organism>
<dbReference type="Gene3D" id="1.20.1060.20">
    <property type="match status" value="1"/>
</dbReference>
<dbReference type="InterPro" id="IPR010935">
    <property type="entry name" value="SMC_hinge"/>
</dbReference>
<sequence length="350" mass="40492">MKKKEDGCTRELSLKEQKRKELYAKQGRGSQFTSKDQRDNWIKKELKSLNKQIKDKGEQIERLSEDLKRDAKKKVELDKRIDECTGEQDSHRTNIDDHNKGFYELKKRKDTLQSERNDLCRKEMNLQQSLSALKEELSKADQTLRSMAGKPILNGRDSVRKVLQIFKNKGGHFESIADSYHGLVIENFECEQSIYTAVEVTAGNRLFHHIVDSDKVGTQILKEMNKQKLPGEVTFMPLNRLHVRSIDYPQTKDAIAMVTKLEYEDRYDKALRYIFGRTLICRNLEVATQLARTTGLDCVTLDGDQVSSKGSLTGGYFNKSRSRLEIQKTRSEKGEEIANQEQEMVKLRQH</sequence>
<dbReference type="Proteomes" id="UP000675881">
    <property type="component" value="Chromosome 6"/>
</dbReference>
<dbReference type="GO" id="GO:0005694">
    <property type="term" value="C:chromosome"/>
    <property type="evidence" value="ECO:0007669"/>
    <property type="project" value="InterPro"/>
</dbReference>
<dbReference type="SUPFAM" id="SSF75553">
    <property type="entry name" value="Smc hinge domain"/>
    <property type="match status" value="1"/>
</dbReference>
<dbReference type="PANTHER" id="PTHR43977">
    <property type="entry name" value="STRUCTURAL MAINTENANCE OF CHROMOSOMES PROTEIN 3"/>
    <property type="match status" value="1"/>
</dbReference>
<dbReference type="OrthoDB" id="431497at2759"/>